<gene>
    <name evidence="1" type="ORF">S03H2_21547</name>
</gene>
<feature type="non-terminal residue" evidence="1">
    <location>
        <position position="1"/>
    </location>
</feature>
<dbReference type="EMBL" id="BARU01011485">
    <property type="protein sequence ID" value="GAH45278.1"/>
    <property type="molecule type" value="Genomic_DNA"/>
</dbReference>
<proteinExistence type="predicted"/>
<evidence type="ECO:0000313" key="1">
    <source>
        <dbReference type="EMBL" id="GAH45278.1"/>
    </source>
</evidence>
<name>X1HIX8_9ZZZZ</name>
<dbReference type="Gene3D" id="3.30.420.240">
    <property type="match status" value="1"/>
</dbReference>
<protein>
    <submittedName>
        <fullName evidence="1">Uncharacterized protein</fullName>
    </submittedName>
</protein>
<comment type="caution">
    <text evidence="1">The sequence shown here is derived from an EMBL/GenBank/DDBJ whole genome shotgun (WGS) entry which is preliminary data.</text>
</comment>
<accession>X1HIX8</accession>
<reference evidence="1" key="1">
    <citation type="journal article" date="2014" name="Front. Microbiol.">
        <title>High frequency of phylogenetically diverse reductive dehalogenase-homologous genes in deep subseafloor sedimentary metagenomes.</title>
        <authorList>
            <person name="Kawai M."/>
            <person name="Futagami T."/>
            <person name="Toyoda A."/>
            <person name="Takaki Y."/>
            <person name="Nishi S."/>
            <person name="Hori S."/>
            <person name="Arai W."/>
            <person name="Tsubouchi T."/>
            <person name="Morono Y."/>
            <person name="Uchiyama I."/>
            <person name="Ito T."/>
            <person name="Fujiyama A."/>
            <person name="Inagaki F."/>
            <person name="Takami H."/>
        </authorList>
    </citation>
    <scope>NUCLEOTIDE SEQUENCE</scope>
    <source>
        <strain evidence="1">Expedition CK06-06</strain>
    </source>
</reference>
<sequence length="136" mass="15709">TSSWGRTKTKKLGWKTSYQTKQALISNFQNLLRKNLVNIFDEGTISEMKTFVWSDSAKQSGAGASRSFHDDDVISTLLGFWEMEDKDIITSRKSLLEQFEDYKSVGINFDKIKDKVKSQKKVQSIIDRRSRINAYE</sequence>
<organism evidence="1">
    <name type="scientific">marine sediment metagenome</name>
    <dbReference type="NCBI Taxonomy" id="412755"/>
    <lineage>
        <taxon>unclassified sequences</taxon>
        <taxon>metagenomes</taxon>
        <taxon>ecological metagenomes</taxon>
    </lineage>
</organism>
<dbReference type="AlphaFoldDB" id="X1HIX8"/>